<organism evidence="2 3">
    <name type="scientific">Fulvivirga kasyanovii</name>
    <dbReference type="NCBI Taxonomy" id="396812"/>
    <lineage>
        <taxon>Bacteria</taxon>
        <taxon>Pseudomonadati</taxon>
        <taxon>Bacteroidota</taxon>
        <taxon>Cytophagia</taxon>
        <taxon>Cytophagales</taxon>
        <taxon>Fulvivirgaceae</taxon>
        <taxon>Fulvivirga</taxon>
    </lineage>
</organism>
<dbReference type="Pfam" id="PF12680">
    <property type="entry name" value="SnoaL_2"/>
    <property type="match status" value="1"/>
</dbReference>
<proteinExistence type="predicted"/>
<keyword evidence="3" id="KW-1185">Reference proteome</keyword>
<dbReference type="EMBL" id="SMLW01000533">
    <property type="protein sequence ID" value="MTI25691.1"/>
    <property type="molecule type" value="Genomic_DNA"/>
</dbReference>
<name>A0ABW9RPR8_9BACT</name>
<protein>
    <submittedName>
        <fullName evidence="2">Nuclear transport factor 2 family protein</fullName>
    </submittedName>
</protein>
<evidence type="ECO:0000313" key="3">
    <source>
        <dbReference type="Proteomes" id="UP000798808"/>
    </source>
</evidence>
<dbReference type="Proteomes" id="UP000798808">
    <property type="component" value="Unassembled WGS sequence"/>
</dbReference>
<feature type="domain" description="SnoaL-like" evidence="1">
    <location>
        <begin position="18"/>
        <end position="121"/>
    </location>
</feature>
<reference evidence="2 3" key="1">
    <citation type="submission" date="2019-02" db="EMBL/GenBank/DDBJ databases">
        <authorList>
            <person name="Goldberg S.R."/>
            <person name="Haltli B.A."/>
            <person name="Correa H."/>
            <person name="Russell K.G."/>
        </authorList>
    </citation>
    <scope>NUCLEOTIDE SEQUENCE [LARGE SCALE GENOMIC DNA]</scope>
    <source>
        <strain evidence="2 3">JCM 16186</strain>
    </source>
</reference>
<evidence type="ECO:0000313" key="2">
    <source>
        <dbReference type="EMBL" id="MTI25691.1"/>
    </source>
</evidence>
<evidence type="ECO:0000259" key="1">
    <source>
        <dbReference type="Pfam" id="PF12680"/>
    </source>
</evidence>
<dbReference type="InterPro" id="IPR032710">
    <property type="entry name" value="NTF2-like_dom_sf"/>
</dbReference>
<gene>
    <name evidence="2" type="ORF">E1163_12115</name>
</gene>
<comment type="caution">
    <text evidence="2">The sequence shown here is derived from an EMBL/GenBank/DDBJ whole genome shotgun (WGS) entry which is preliminary data.</text>
</comment>
<dbReference type="Gene3D" id="3.10.450.50">
    <property type="match status" value="1"/>
</dbReference>
<accession>A0ABW9RPR8</accession>
<dbReference type="SUPFAM" id="SSF54427">
    <property type="entry name" value="NTF2-like"/>
    <property type="match status" value="1"/>
</dbReference>
<sequence>MYKLMTRRTGKVSAKAIVENYFNALAKGDVAKALTCFASNVKWHQPGKNKFSGIKSSPDEIGQMIFGMMEDAGGSLIIKPNGLMQESGDLVAAPIRFTAAKRNQSLDMGGLFEVKNGEIAYVWLFSENQQNEDGLWTN</sequence>
<dbReference type="InterPro" id="IPR037401">
    <property type="entry name" value="SnoaL-like"/>
</dbReference>
<dbReference type="RefSeq" id="WP_155172022.1">
    <property type="nucleotide sequence ID" value="NZ_BAAAFL010000017.1"/>
</dbReference>